<evidence type="ECO:0000256" key="3">
    <source>
        <dbReference type="ARBA" id="ARBA00022801"/>
    </source>
</evidence>
<accession>A0AA38HDN0</accession>
<dbReference type="GO" id="GO:0072686">
    <property type="term" value="C:mitotic spindle"/>
    <property type="evidence" value="ECO:0007669"/>
    <property type="project" value="TreeGrafter"/>
</dbReference>
<evidence type="ECO:0000256" key="2">
    <source>
        <dbReference type="ARBA" id="ARBA00012489"/>
    </source>
</evidence>
<dbReference type="Pfam" id="PF03568">
    <property type="entry name" value="Separin_C"/>
    <property type="match status" value="1"/>
</dbReference>
<dbReference type="InterPro" id="IPR030397">
    <property type="entry name" value="SEPARIN_core_dom"/>
</dbReference>
<evidence type="ECO:0000313" key="8">
    <source>
        <dbReference type="Proteomes" id="UP001164286"/>
    </source>
</evidence>
<dbReference type="GO" id="GO:0051307">
    <property type="term" value="P:meiotic chromosome separation"/>
    <property type="evidence" value="ECO:0007669"/>
    <property type="project" value="TreeGrafter"/>
</dbReference>
<evidence type="ECO:0000256" key="4">
    <source>
        <dbReference type="ARBA" id="ARBA00022829"/>
    </source>
</evidence>
<comment type="catalytic activity">
    <reaction evidence="1">
        <text>All bonds known to be hydrolyzed by this endopeptidase have arginine in P1 and an acidic residue in P4. P6 is often occupied by an acidic residue or by a hydroxy-amino-acid residue, the phosphorylation of which enhances cleavage.</text>
        <dbReference type="EC" id="3.4.22.49"/>
    </reaction>
</comment>
<gene>
    <name evidence="7" type="ORF">MKK02DRAFT_36202</name>
</gene>
<proteinExistence type="predicted"/>
<dbReference type="RefSeq" id="XP_052948273.1">
    <property type="nucleotide sequence ID" value="XM_053089370.1"/>
</dbReference>
<dbReference type="GO" id="GO:0044732">
    <property type="term" value="C:mitotic spindle pole body"/>
    <property type="evidence" value="ECO:0007669"/>
    <property type="project" value="TreeGrafter"/>
</dbReference>
<keyword evidence="3" id="KW-0378">Hydrolase</keyword>
<name>A0AA38HDN0_9TREE</name>
<dbReference type="GO" id="GO:0006508">
    <property type="term" value="P:proteolysis"/>
    <property type="evidence" value="ECO:0007669"/>
    <property type="project" value="InterPro"/>
</dbReference>
<dbReference type="AlphaFoldDB" id="A0AA38HDN0"/>
<evidence type="ECO:0000256" key="1">
    <source>
        <dbReference type="ARBA" id="ARBA00000451"/>
    </source>
</evidence>
<dbReference type="GO" id="GO:0005634">
    <property type="term" value="C:nucleus"/>
    <property type="evidence" value="ECO:0007669"/>
    <property type="project" value="InterPro"/>
</dbReference>
<dbReference type="GO" id="GO:0005737">
    <property type="term" value="C:cytoplasm"/>
    <property type="evidence" value="ECO:0007669"/>
    <property type="project" value="TreeGrafter"/>
</dbReference>
<evidence type="ECO:0000259" key="6">
    <source>
        <dbReference type="PROSITE" id="PS51700"/>
    </source>
</evidence>
<evidence type="ECO:0000256" key="5">
    <source>
        <dbReference type="SAM" id="MobiDB-lite"/>
    </source>
</evidence>
<dbReference type="EMBL" id="JAKWFO010000003">
    <property type="protein sequence ID" value="KAI9638496.1"/>
    <property type="molecule type" value="Genomic_DNA"/>
</dbReference>
<feature type="region of interest" description="Disordered" evidence="5">
    <location>
        <begin position="1"/>
        <end position="27"/>
    </location>
</feature>
<dbReference type="PANTHER" id="PTHR12792:SF0">
    <property type="entry name" value="SEPARIN"/>
    <property type="match status" value="1"/>
</dbReference>
<comment type="caution">
    <text evidence="7">The sequence shown here is derived from an EMBL/GenBank/DDBJ whole genome shotgun (WGS) entry which is preliminary data.</text>
</comment>
<dbReference type="PROSITE" id="PS51700">
    <property type="entry name" value="SEPARIN"/>
    <property type="match status" value="1"/>
</dbReference>
<keyword evidence="4" id="KW-0159">Chromosome partition</keyword>
<evidence type="ECO:0000313" key="7">
    <source>
        <dbReference type="EMBL" id="KAI9638496.1"/>
    </source>
</evidence>
<sequence>MSSLTDSTIAMPMSTLTRRTQDRHSTRRTVNTLLAKSAAAFQSALELMDQDGQVEDVRGASMSLALLHAFQTSLGEGGEGLTRAAADLLASTASITMRREMVDIIEAKFIDGPLDDLKWPSLPPQAAAADNESDSDADEAIRSAWTTISNRLQSPRLASSPPVDLSSLPHNWAVVSISVASDHSTMFLSRHQRDHPPLVLCLPLDRTGERESEENELPFQAALDELQEIVRESDDQAQAAKHISDSEAKQEWWAFRTALDERMGELLASMEKNWLGSFKSILKPQSSVTPNRIQVLRRKMEKIFNEALAGIGTDLRRVKTVRLDDAVLACFATLDGQTTDEEIEDLVYFVLDFYGFHGIPVAIAELDIDQIGVDVKQALHEIAISHSTPPTSAQPEHLLLVLDKNVQGFPWESIPVLRGLPVSRIPSLPFLLDHLEFARLTSPEKAGLLSVNARKVFYVLNPSGDLARTQTHFEPWLEQMKARAGWKGIVGRPPTDMELANALRDCDLVLYFGHGGAEQYIRSKKVRVLPKCATTMLWGCSSGHLKDQGDLDRTGTAWTYMMAGCPSLIANLWDVTDRDIDRLSTEVHKKLGLDASHLGSSSSSTGLSTASSSFSLAPRRLGGKSAPSEPALLPLSGLSTVQALNSSRDDCRLKYLTGAAPVVYGLPVYMF</sequence>
<dbReference type="InterPro" id="IPR005314">
    <property type="entry name" value="Peptidase_C50"/>
</dbReference>
<keyword evidence="8" id="KW-1185">Reference proteome</keyword>
<dbReference type="EC" id="3.4.22.49" evidence="2"/>
<organism evidence="7 8">
    <name type="scientific">Dioszegia hungarica</name>
    <dbReference type="NCBI Taxonomy" id="4972"/>
    <lineage>
        <taxon>Eukaryota</taxon>
        <taxon>Fungi</taxon>
        <taxon>Dikarya</taxon>
        <taxon>Basidiomycota</taxon>
        <taxon>Agaricomycotina</taxon>
        <taxon>Tremellomycetes</taxon>
        <taxon>Tremellales</taxon>
        <taxon>Bulleribasidiaceae</taxon>
        <taxon>Dioszegia</taxon>
    </lineage>
</organism>
<reference evidence="7" key="1">
    <citation type="journal article" date="2022" name="G3 (Bethesda)">
        <title>High quality genome of the basidiomycete yeast Dioszegia hungarica PDD-24b-2 isolated from cloud water.</title>
        <authorList>
            <person name="Jarrige D."/>
            <person name="Haridas S."/>
            <person name="Bleykasten-Grosshans C."/>
            <person name="Joly M."/>
            <person name="Nadalig T."/>
            <person name="Sancelme M."/>
            <person name="Vuilleumier S."/>
            <person name="Grigoriev I.V."/>
            <person name="Amato P."/>
            <person name="Bringel F."/>
        </authorList>
    </citation>
    <scope>NUCLEOTIDE SEQUENCE</scope>
    <source>
        <strain evidence="7">PDD-24b-2</strain>
    </source>
</reference>
<protein>
    <recommendedName>
        <fullName evidence="2">separase</fullName>
        <ecNumber evidence="2">3.4.22.49</ecNumber>
    </recommendedName>
</protein>
<dbReference type="GeneID" id="77728575"/>
<dbReference type="GO" id="GO:0004197">
    <property type="term" value="F:cysteine-type endopeptidase activity"/>
    <property type="evidence" value="ECO:0007669"/>
    <property type="project" value="InterPro"/>
</dbReference>
<feature type="domain" description="Peptidase C50" evidence="6">
    <location>
        <begin position="453"/>
        <end position="551"/>
    </location>
</feature>
<feature type="compositionally biased region" description="Polar residues" evidence="5">
    <location>
        <begin position="1"/>
        <end position="18"/>
    </location>
</feature>
<dbReference type="Proteomes" id="UP001164286">
    <property type="component" value="Unassembled WGS sequence"/>
</dbReference>
<dbReference type="PANTHER" id="PTHR12792">
    <property type="entry name" value="EXTRA SPINDLE POLES 1-RELATED"/>
    <property type="match status" value="1"/>
</dbReference>